<protein>
    <submittedName>
        <fullName evidence="1">LPS assembly lipoprotein LptE</fullName>
    </submittedName>
</protein>
<dbReference type="RefSeq" id="WP_377404036.1">
    <property type="nucleotide sequence ID" value="NZ_JBHUEQ010000032.1"/>
</dbReference>
<comment type="caution">
    <text evidence="1">The sequence shown here is derived from an EMBL/GenBank/DDBJ whole genome shotgun (WGS) entry which is preliminary data.</text>
</comment>
<dbReference type="Gene3D" id="3.30.160.150">
    <property type="entry name" value="Lipoprotein like domain"/>
    <property type="match status" value="1"/>
</dbReference>
<accession>A0ABW4MAD3</accession>
<keyword evidence="1" id="KW-0449">Lipoprotein</keyword>
<dbReference type="EMBL" id="JBHUEQ010000032">
    <property type="protein sequence ID" value="MFD1747206.1"/>
    <property type="molecule type" value="Genomic_DNA"/>
</dbReference>
<evidence type="ECO:0000313" key="2">
    <source>
        <dbReference type="Proteomes" id="UP001597322"/>
    </source>
</evidence>
<evidence type="ECO:0000313" key="1">
    <source>
        <dbReference type="EMBL" id="MFD1747206.1"/>
    </source>
</evidence>
<reference evidence="2" key="1">
    <citation type="journal article" date="2019" name="Int. J. Syst. Evol. Microbiol.">
        <title>The Global Catalogue of Microorganisms (GCM) 10K type strain sequencing project: providing services to taxonomists for standard genome sequencing and annotation.</title>
        <authorList>
            <consortium name="The Broad Institute Genomics Platform"/>
            <consortium name="The Broad Institute Genome Sequencing Center for Infectious Disease"/>
            <person name="Wu L."/>
            <person name="Ma J."/>
        </authorList>
    </citation>
    <scope>NUCLEOTIDE SEQUENCE [LARGE SCALE GENOMIC DNA]</scope>
    <source>
        <strain evidence="2">CG52</strain>
    </source>
</reference>
<dbReference type="Proteomes" id="UP001597322">
    <property type="component" value="Unassembled WGS sequence"/>
</dbReference>
<gene>
    <name evidence="1" type="primary">lptE</name>
    <name evidence="1" type="ORF">ACFSE1_17180</name>
</gene>
<keyword evidence="2" id="KW-1185">Reference proteome</keyword>
<sequence>MAAIKISPAGTRIAQQVRNRLVFLTSGGAGEPAKADYQLQLSVSSSAADIIEDELATAGPLPSRMTVSATYVLTRLSDGKVLKSATRSATSLLDLSAQEFAKLRAYRDAETRAANEVAEFVRADLATVLAK</sequence>
<proteinExistence type="predicted"/>
<name>A0ABW4MAD3_9HYPH</name>
<organism evidence="1 2">
    <name type="scientific">Rhizobium helianthi</name>
    <dbReference type="NCBI Taxonomy" id="1132695"/>
    <lineage>
        <taxon>Bacteria</taxon>
        <taxon>Pseudomonadati</taxon>
        <taxon>Pseudomonadota</taxon>
        <taxon>Alphaproteobacteria</taxon>
        <taxon>Hyphomicrobiales</taxon>
        <taxon>Rhizobiaceae</taxon>
        <taxon>Rhizobium/Agrobacterium group</taxon>
        <taxon>Rhizobium</taxon>
    </lineage>
</organism>